<dbReference type="Pfam" id="PF05971">
    <property type="entry name" value="Methyltransf_10"/>
    <property type="match status" value="1"/>
</dbReference>
<dbReference type="EMBL" id="SWFT01000082">
    <property type="protein sequence ID" value="KAA8902817.1"/>
    <property type="molecule type" value="Genomic_DNA"/>
</dbReference>
<accession>A0A642UR38</accession>
<dbReference type="VEuPathDB" id="FungiDB:DIURU_002713"/>
<dbReference type="GO" id="GO:0005634">
    <property type="term" value="C:nucleus"/>
    <property type="evidence" value="ECO:0007669"/>
    <property type="project" value="TreeGrafter"/>
</dbReference>
<dbReference type="Gene3D" id="3.40.50.150">
    <property type="entry name" value="Vaccinia Virus protein VP39"/>
    <property type="match status" value="1"/>
</dbReference>
<keyword evidence="4" id="KW-1185">Reference proteome</keyword>
<comment type="caution">
    <text evidence="3">The sequence shown here is derived from an EMBL/GenBank/DDBJ whole genome shotgun (WGS) entry which is preliminary data.</text>
</comment>
<evidence type="ECO:0000256" key="2">
    <source>
        <dbReference type="ARBA" id="ARBA00022679"/>
    </source>
</evidence>
<dbReference type="GO" id="GO:0070475">
    <property type="term" value="P:rRNA base methylation"/>
    <property type="evidence" value="ECO:0007669"/>
    <property type="project" value="TreeGrafter"/>
</dbReference>
<sequence>MFPRVNLRHLQAQYPDLDISTIDTDPETAYRVAEATLAHYFGVTARLSRAHLTPRIPARLQYLAAIERLCEPADVVREQLRIPEGALVDVGTGAAAIMPLLHCKRYWVATECNKSSVDHAAAILKANNLQEQINLRHQASWPAVPVRYLVCNPPFYHDEGDLRARHRAKRGAKMGAALPSTASELYYPGGEVAFIKWMIDSSRRHNSHPFAWYSSLVGIYGDIGAIVAYLNQVGASNNVVIPLRLGPTTRWVVAWAFHDVPAPPALDTSPPQRGWRSLPVSLTTKPYGDYVVAAAPTWLRKYRRASGERQQSMAGLIVARVDSEVQVVANYSAVDTNTIRNSLSSMIAGCEPAAKRHRRA</sequence>
<proteinExistence type="predicted"/>
<dbReference type="AlphaFoldDB" id="A0A642UR38"/>
<name>A0A642UR38_DIURU</name>
<dbReference type="Proteomes" id="UP000449547">
    <property type="component" value="Unassembled WGS sequence"/>
</dbReference>
<evidence type="ECO:0000313" key="3">
    <source>
        <dbReference type="EMBL" id="KAA8902817.1"/>
    </source>
</evidence>
<dbReference type="RefSeq" id="XP_034012565.1">
    <property type="nucleotide sequence ID" value="XM_034155395.1"/>
</dbReference>
<reference evidence="3 4" key="1">
    <citation type="submission" date="2019-07" db="EMBL/GenBank/DDBJ databases">
        <title>Genome assembly of two rare yeast pathogens: Diutina rugosa and Trichomonascus ciferrii.</title>
        <authorList>
            <person name="Mixao V."/>
            <person name="Saus E."/>
            <person name="Hansen A."/>
            <person name="Lass-Flor C."/>
            <person name="Gabaldon T."/>
        </authorList>
    </citation>
    <scope>NUCLEOTIDE SEQUENCE [LARGE SCALE GENOMIC DNA]</scope>
    <source>
        <strain evidence="3 4">CBS 613</strain>
    </source>
</reference>
<keyword evidence="2" id="KW-0808">Transferase</keyword>
<dbReference type="InterPro" id="IPR010286">
    <property type="entry name" value="METTL16/RlmF"/>
</dbReference>
<evidence type="ECO:0000256" key="1">
    <source>
        <dbReference type="ARBA" id="ARBA00022603"/>
    </source>
</evidence>
<dbReference type="OrthoDB" id="514248at2759"/>
<gene>
    <name evidence="3" type="ORF">DIURU_002713</name>
</gene>
<protein>
    <recommendedName>
        <fullName evidence="5">Methyltransferase small domain-containing protein</fullName>
    </recommendedName>
</protein>
<evidence type="ECO:0008006" key="5">
    <source>
        <dbReference type="Google" id="ProtNLM"/>
    </source>
</evidence>
<dbReference type="InterPro" id="IPR029063">
    <property type="entry name" value="SAM-dependent_MTases_sf"/>
</dbReference>
<dbReference type="SUPFAM" id="SSF53335">
    <property type="entry name" value="S-adenosyl-L-methionine-dependent methyltransferases"/>
    <property type="match status" value="1"/>
</dbReference>
<dbReference type="PANTHER" id="PTHR13393">
    <property type="entry name" value="SAM-DEPENDENT METHYLTRANSFERASE"/>
    <property type="match status" value="1"/>
</dbReference>
<organism evidence="3 4">
    <name type="scientific">Diutina rugosa</name>
    <name type="common">Yeast</name>
    <name type="synonym">Candida rugosa</name>
    <dbReference type="NCBI Taxonomy" id="5481"/>
    <lineage>
        <taxon>Eukaryota</taxon>
        <taxon>Fungi</taxon>
        <taxon>Dikarya</taxon>
        <taxon>Ascomycota</taxon>
        <taxon>Saccharomycotina</taxon>
        <taxon>Pichiomycetes</taxon>
        <taxon>Debaryomycetaceae</taxon>
        <taxon>Diutina</taxon>
    </lineage>
</organism>
<dbReference type="GeneID" id="54781364"/>
<dbReference type="GO" id="GO:0008168">
    <property type="term" value="F:methyltransferase activity"/>
    <property type="evidence" value="ECO:0007669"/>
    <property type="project" value="UniProtKB-KW"/>
</dbReference>
<dbReference type="PANTHER" id="PTHR13393:SF0">
    <property type="entry name" value="RNA N6-ADENOSINE-METHYLTRANSFERASE METTL16"/>
    <property type="match status" value="1"/>
</dbReference>
<keyword evidence="1" id="KW-0489">Methyltransferase</keyword>
<evidence type="ECO:0000313" key="4">
    <source>
        <dbReference type="Proteomes" id="UP000449547"/>
    </source>
</evidence>